<gene>
    <name evidence="1" type="ORF">COV59_04015</name>
</gene>
<evidence type="ECO:0000313" key="1">
    <source>
        <dbReference type="EMBL" id="PIR03810.1"/>
    </source>
</evidence>
<dbReference type="AlphaFoldDB" id="A0A2H0N4I8"/>
<accession>A0A2H0N4I8</accession>
<dbReference type="InterPro" id="IPR029455">
    <property type="entry name" value="GHL15"/>
</dbReference>
<dbReference type="SUPFAM" id="SSF69318">
    <property type="entry name" value="Integrin alpha N-terminal domain"/>
    <property type="match status" value="1"/>
</dbReference>
<evidence type="ECO:0000313" key="2">
    <source>
        <dbReference type="Proteomes" id="UP000229600"/>
    </source>
</evidence>
<dbReference type="InterPro" id="IPR028994">
    <property type="entry name" value="Integrin_alpha_N"/>
</dbReference>
<comment type="caution">
    <text evidence="1">The sequence shown here is derived from an EMBL/GenBank/DDBJ whole genome shotgun (WGS) entry which is preliminary data.</text>
</comment>
<reference evidence="1 2" key="1">
    <citation type="submission" date="2017-09" db="EMBL/GenBank/DDBJ databases">
        <title>Depth-based differentiation of microbial function through sediment-hosted aquifers and enrichment of novel symbionts in the deep terrestrial subsurface.</title>
        <authorList>
            <person name="Probst A.J."/>
            <person name="Ladd B."/>
            <person name="Jarett J.K."/>
            <person name="Geller-Mcgrath D.E."/>
            <person name="Sieber C.M."/>
            <person name="Emerson J.B."/>
            <person name="Anantharaman K."/>
            <person name="Thomas B.C."/>
            <person name="Malmstrom R."/>
            <person name="Stieglmeier M."/>
            <person name="Klingl A."/>
            <person name="Woyke T."/>
            <person name="Ryan C.M."/>
            <person name="Banfield J.F."/>
        </authorList>
    </citation>
    <scope>NUCLEOTIDE SEQUENCE [LARGE SCALE GENOMIC DNA]</scope>
    <source>
        <strain evidence="1">CG11_big_fil_rev_8_21_14_0_20_39_34</strain>
    </source>
</reference>
<dbReference type="Proteomes" id="UP000229600">
    <property type="component" value="Unassembled WGS sequence"/>
</dbReference>
<protein>
    <submittedName>
        <fullName evidence="1">Uncharacterized protein</fullName>
    </submittedName>
</protein>
<organism evidence="1 2">
    <name type="scientific">Candidatus Magasanikbacteria bacterium CG11_big_fil_rev_8_21_14_0_20_39_34</name>
    <dbReference type="NCBI Taxonomy" id="1974653"/>
    <lineage>
        <taxon>Bacteria</taxon>
        <taxon>Candidatus Magasanikiibacteriota</taxon>
    </lineage>
</organism>
<dbReference type="EMBL" id="PCWN01000008">
    <property type="protein sequence ID" value="PIR03810.1"/>
    <property type="molecule type" value="Genomic_DNA"/>
</dbReference>
<sequence>MKQALQKFFKKERQAFFLFCLVGIFVFACPALAFDDLFPRKVNYFLNWSLTDDQARQLAKWDVVILDMEIQARRPDLLKKMREYNPNIKLLVFVSPLQVQKDSYSSVSSMRREFGKGLKSEWYLKDPSQQRKSWWEGTYLMNISNVSPKVGSQRYNEYLVNFVTQKLLSSGLWDGVFYDNAWEQTQWFIQGETDIDNDGIADNREKIDMRWQDGMRFIYDTTREKISEKDFIVGNGFTTLYNSNLNGLMIENFDGHNWEEAMKIYKDYDENNSFPYALNLVNSNSNNTGNQNDFRAMRYGLASTLLGDGYYSFDHGDAWHGQTWWYDEYNVNLGKQALSTKSIDGKKAYQEGVWFREFENGLVLVNSSEKPQMVELPAEFEKIRGQQDPKTNDGRILSQVYVPPKDGLLLQRVIDPTDVRDIFYKNGVFAQFFTQAGKKARNGLFLFDDTVTGGDLVGDVDVNGDSLPDFFSFSHGRLTVLRHDGQKYFSRYPFGASYDGDIKIFLQKMGEQGKKQIVVVPKSHESLPIKVYTYSGVQIGADWYPFGKSYQGEYLATDYLDGFILANQRASALDMFVYNGFDVAKSFSMNFSSTQDIAFLGNNRVAVLYKKSSQLAISIIDILSQKIESTQVLELSFKEPMSLQLTDVNFDGENEIIVLGGI</sequence>
<dbReference type="Pfam" id="PF14885">
    <property type="entry name" value="GHL15"/>
    <property type="match status" value="1"/>
</dbReference>
<proteinExistence type="predicted"/>
<name>A0A2H0N4I8_9BACT</name>
<dbReference type="PROSITE" id="PS51257">
    <property type="entry name" value="PROKAR_LIPOPROTEIN"/>
    <property type="match status" value="1"/>
</dbReference>